<evidence type="ECO:0000313" key="1">
    <source>
        <dbReference type="EMBL" id="KAJ7365170.1"/>
    </source>
</evidence>
<name>A0A9W9YS09_9CNID</name>
<gene>
    <name evidence="1" type="ORF">OS493_007821</name>
</gene>
<dbReference type="OrthoDB" id="5980952at2759"/>
<dbReference type="PANTHER" id="PTHR14164">
    <property type="entry name" value="PERICENTRIOLAR MATERIAL 1-RELATED"/>
    <property type="match status" value="1"/>
</dbReference>
<dbReference type="GO" id="GO:0036064">
    <property type="term" value="C:ciliary basal body"/>
    <property type="evidence" value="ECO:0007669"/>
    <property type="project" value="TreeGrafter"/>
</dbReference>
<dbReference type="AlphaFoldDB" id="A0A9W9YS09"/>
<keyword evidence="2" id="KW-1185">Reference proteome</keyword>
<dbReference type="GO" id="GO:0034451">
    <property type="term" value="C:centriolar satellite"/>
    <property type="evidence" value="ECO:0007669"/>
    <property type="project" value="TreeGrafter"/>
</dbReference>
<dbReference type="EMBL" id="MU827304">
    <property type="protein sequence ID" value="KAJ7365170.1"/>
    <property type="molecule type" value="Genomic_DNA"/>
</dbReference>
<comment type="caution">
    <text evidence="1">The sequence shown here is derived from an EMBL/GenBank/DDBJ whole genome shotgun (WGS) entry which is preliminary data.</text>
</comment>
<dbReference type="Proteomes" id="UP001163046">
    <property type="component" value="Unassembled WGS sequence"/>
</dbReference>
<sequence>MRRLELNDKVNLVIKLCQGFAIDRPDKSGPLIPLHRMPYGLLQYCIEFFTCTNIMQIKEPEDFKLWHETMLTEFPDRFQRLLAGPMWSGLDPQDVKDPMKARVNVPCTSKSTQQRRNKKSLFTSSSDVQVAAFEELKEANPSGRFWLKLDATDLKEALMESMKGVWNGDVDLGDGKLQELRGKYDGRVNLVNGLASCVRWTDLELELRSWLDQLHEDVLFLDDGFKEAVEQYRKKFSNPSTAEEALKSANWNVIEFQSLLQQTQLLIQAYEAELNTLNPATVSPAVLRRVKGSLRAMASQATRYLRNLFKKTRTAATHVLVLMLSDERRKKKPYALPVRYIPYRSLRDQFVRDFTKDVKQHMTERGMIIIGTTTDGEFCSLRSRGETRAIHIWQLIHDVKDSVRRKSKATLLKMLLAIDFAPDGTPIVELPNSDIPASLILEMHRLQACGLSLEDAITNIRGSLVPPGYTPYPFRTNTEESLLDKLRSVVATYTFRKWVQEFKEQGVDFSTHLYVPEVDPVTGLVHHERADHNHLLKRMAGHLREGGYNALQYEAFADVLADPLSGLTHAALVGKRKQSVKDAERLLSYHVVASLRRHGHNAEADYVHVIAQWHEASDGRGLGQLQRCRYNYKMLNFILDEWMPWHTDIYDFATIDINSYLNKFGTSLKACCWHTGFSRETVVEVTTNIESQELRRTQNLEVGYEEHPRAAETDDLETYFCVAHRDLGHIFTLKMFKSYWPKSVREFCKRMDTDLPFYYWTLNERYSEEAYPSFDERPNFDGDDDDDRNHPLRLHRLRLNQREDSSIFVVGRAHLPARHRQTIRQSFHRPGNYLAPPP</sequence>
<dbReference type="InterPro" id="IPR024138">
    <property type="entry name" value="Pericentriolar_Pcm1"/>
</dbReference>
<dbReference type="GO" id="GO:0034454">
    <property type="term" value="P:microtubule anchoring at centrosome"/>
    <property type="evidence" value="ECO:0007669"/>
    <property type="project" value="InterPro"/>
</dbReference>
<dbReference type="GO" id="GO:0071539">
    <property type="term" value="P:protein localization to centrosome"/>
    <property type="evidence" value="ECO:0007669"/>
    <property type="project" value="InterPro"/>
</dbReference>
<protein>
    <submittedName>
        <fullName evidence="1">Uncharacterized protein</fullName>
    </submittedName>
</protein>
<organism evidence="1 2">
    <name type="scientific">Desmophyllum pertusum</name>
    <dbReference type="NCBI Taxonomy" id="174260"/>
    <lineage>
        <taxon>Eukaryota</taxon>
        <taxon>Metazoa</taxon>
        <taxon>Cnidaria</taxon>
        <taxon>Anthozoa</taxon>
        <taxon>Hexacorallia</taxon>
        <taxon>Scleractinia</taxon>
        <taxon>Caryophylliina</taxon>
        <taxon>Caryophylliidae</taxon>
        <taxon>Desmophyllum</taxon>
    </lineage>
</organism>
<evidence type="ECO:0000313" key="2">
    <source>
        <dbReference type="Proteomes" id="UP001163046"/>
    </source>
</evidence>
<accession>A0A9W9YS09</accession>
<proteinExistence type="predicted"/>
<dbReference type="GO" id="GO:1905515">
    <property type="term" value="P:non-motile cilium assembly"/>
    <property type="evidence" value="ECO:0007669"/>
    <property type="project" value="TreeGrafter"/>
</dbReference>
<reference evidence="1" key="1">
    <citation type="submission" date="2023-01" db="EMBL/GenBank/DDBJ databases">
        <title>Genome assembly of the deep-sea coral Lophelia pertusa.</title>
        <authorList>
            <person name="Herrera S."/>
            <person name="Cordes E."/>
        </authorList>
    </citation>
    <scope>NUCLEOTIDE SEQUENCE</scope>
    <source>
        <strain evidence="1">USNM1676648</strain>
        <tissue evidence="1">Polyp</tissue>
    </source>
</reference>
<dbReference type="PANTHER" id="PTHR14164:SF12">
    <property type="entry name" value="PERICENTRIOLAR MATERIAL 1 PROTEIN"/>
    <property type="match status" value="1"/>
</dbReference>